<reference evidence="1" key="1">
    <citation type="submission" date="2015-04" db="UniProtKB">
        <authorList>
            <consortium name="EnsemblPlants"/>
        </authorList>
    </citation>
    <scope>IDENTIFICATION</scope>
</reference>
<dbReference type="Proteomes" id="UP000026962">
    <property type="component" value="Chromosome 5"/>
</dbReference>
<sequence>MEQPLYLQKLVQEDWRMTRRRNRFCFYCWLSVCDHCCQEHWDHHRPEEGLPRVATVELLAEKPAVLARYPVGTEYDWEGIQRLRGDEQTNWILLKPWVPPMHGRKKDFSSCVDCHQRIKRPTNALYCSTMCKE</sequence>
<evidence type="ECO:0000313" key="1">
    <source>
        <dbReference type="EnsemblPlants" id="OPUNC05G18130.1"/>
    </source>
</evidence>
<proteinExistence type="predicted"/>
<protein>
    <submittedName>
        <fullName evidence="1">Uncharacterized protein</fullName>
    </submittedName>
</protein>
<keyword evidence="2" id="KW-1185">Reference proteome</keyword>
<dbReference type="EnsemblPlants" id="OPUNC05G18130.1">
    <property type="protein sequence ID" value="OPUNC05G18130.1"/>
    <property type="gene ID" value="OPUNC05G18130"/>
</dbReference>
<reference evidence="1" key="2">
    <citation type="submission" date="2018-05" db="EMBL/GenBank/DDBJ databases">
        <title>OpunRS2 (Oryza punctata Reference Sequence Version 2).</title>
        <authorList>
            <person name="Zhang J."/>
            <person name="Kudrna D."/>
            <person name="Lee S."/>
            <person name="Talag J."/>
            <person name="Welchert J."/>
            <person name="Wing R.A."/>
        </authorList>
    </citation>
    <scope>NUCLEOTIDE SEQUENCE [LARGE SCALE GENOMIC DNA]</scope>
</reference>
<organism evidence="1">
    <name type="scientific">Oryza punctata</name>
    <name type="common">Red rice</name>
    <dbReference type="NCBI Taxonomy" id="4537"/>
    <lineage>
        <taxon>Eukaryota</taxon>
        <taxon>Viridiplantae</taxon>
        <taxon>Streptophyta</taxon>
        <taxon>Embryophyta</taxon>
        <taxon>Tracheophyta</taxon>
        <taxon>Spermatophyta</taxon>
        <taxon>Magnoliopsida</taxon>
        <taxon>Liliopsida</taxon>
        <taxon>Poales</taxon>
        <taxon>Poaceae</taxon>
        <taxon>BOP clade</taxon>
        <taxon>Oryzoideae</taxon>
        <taxon>Oryzeae</taxon>
        <taxon>Oryzinae</taxon>
        <taxon>Oryza</taxon>
    </lineage>
</organism>
<dbReference type="AlphaFoldDB" id="A0A0E0L3W0"/>
<dbReference type="Gramene" id="OPUNC05G18130.1">
    <property type="protein sequence ID" value="OPUNC05G18130.1"/>
    <property type="gene ID" value="OPUNC05G18130"/>
</dbReference>
<dbReference type="HOGENOM" id="CLU_1910069_0_0_1"/>
<accession>A0A0E0L3W0</accession>
<name>A0A0E0L3W0_ORYPU</name>
<evidence type="ECO:0000313" key="2">
    <source>
        <dbReference type="Proteomes" id="UP000026962"/>
    </source>
</evidence>